<dbReference type="InterPro" id="IPR011701">
    <property type="entry name" value="MFS"/>
</dbReference>
<feature type="transmembrane region" description="Helical" evidence="5">
    <location>
        <begin position="265"/>
        <end position="287"/>
    </location>
</feature>
<organism evidence="7">
    <name type="scientific">Deinococcus sonorensis KR-87</name>
    <dbReference type="NCBI Taxonomy" id="694439"/>
    <lineage>
        <taxon>Bacteria</taxon>
        <taxon>Thermotogati</taxon>
        <taxon>Deinococcota</taxon>
        <taxon>Deinococci</taxon>
        <taxon>Deinococcales</taxon>
        <taxon>Deinococcaceae</taxon>
        <taxon>Deinococcus</taxon>
    </lineage>
</organism>
<feature type="transmembrane region" description="Helical" evidence="5">
    <location>
        <begin position="392"/>
        <end position="410"/>
    </location>
</feature>
<dbReference type="InterPro" id="IPR036259">
    <property type="entry name" value="MFS_trans_sf"/>
</dbReference>
<sequence>MVAPTIQPSLPRVSPWALSSFWFGSAFHWLLLLLILMPADIERLVGSAHKGTYLGLLSGLGAVVALVLPPLVGSYSDRVGKRITFIRWGVAANVAGLLVMGFGLRAGFNVYLLGFLLVQFGNNFATAPYSALIPEYVAPAQRGRYSGVMGLLQLSGQLLGGVVGALVGTAVVPRELAFVLVAVVLGLSALVTILRVPEPPRQELPADTAPRLGWLQLFAQNAFFWVFVTRALFSLGQYSVQPFLQYYLHDVIGRFRLFGLNLGNAVTASSVMLLAIIVGGVASTLLAGQLSDRLGRKPVIFFAGSVMAAAAILLLFGPPFGGVLLLALVFGLGFGAFTSVDWALGSDAMPSRRSFGRDMGIWHVAFVAPQLAQTPQGRLLDWGNALQPNLGYTLVFGIAAAFFLLGVVLVQRVKNLK</sequence>
<dbReference type="PANTHER" id="PTHR23528">
    <property type="match status" value="1"/>
</dbReference>
<dbReference type="PANTHER" id="PTHR23528:SF1">
    <property type="entry name" value="MAJOR FACILITATOR SUPERFAMILY (MFS) PROFILE DOMAIN-CONTAINING PROTEIN"/>
    <property type="match status" value="1"/>
</dbReference>
<dbReference type="SUPFAM" id="SSF103473">
    <property type="entry name" value="MFS general substrate transporter"/>
    <property type="match status" value="1"/>
</dbReference>
<gene>
    <name evidence="7" type="ORF">ABOD76_15095</name>
</gene>
<feature type="domain" description="Major facilitator superfamily (MFS) profile" evidence="6">
    <location>
        <begin position="1"/>
        <end position="417"/>
    </location>
</feature>
<evidence type="ECO:0000313" key="7">
    <source>
        <dbReference type="EMBL" id="XBV84761.1"/>
    </source>
</evidence>
<dbReference type="GO" id="GO:0022857">
    <property type="term" value="F:transmembrane transporter activity"/>
    <property type="evidence" value="ECO:0007669"/>
    <property type="project" value="InterPro"/>
</dbReference>
<feature type="transmembrane region" description="Helical" evidence="5">
    <location>
        <begin position="145"/>
        <end position="170"/>
    </location>
</feature>
<dbReference type="PROSITE" id="PS50850">
    <property type="entry name" value="MFS"/>
    <property type="match status" value="1"/>
</dbReference>
<proteinExistence type="predicted"/>
<dbReference type="EMBL" id="CP158299">
    <property type="protein sequence ID" value="XBV84761.1"/>
    <property type="molecule type" value="Genomic_DNA"/>
</dbReference>
<comment type="subcellular location">
    <subcellularLocation>
        <location evidence="1">Membrane</location>
        <topology evidence="1">Multi-pass membrane protein</topology>
    </subcellularLocation>
</comment>
<feature type="transmembrane region" description="Helical" evidence="5">
    <location>
        <begin position="323"/>
        <end position="343"/>
    </location>
</feature>
<dbReference type="InterPro" id="IPR005829">
    <property type="entry name" value="Sugar_transporter_CS"/>
</dbReference>
<dbReference type="Gene3D" id="1.20.1250.20">
    <property type="entry name" value="MFS general substrate transporter like domains"/>
    <property type="match status" value="2"/>
</dbReference>
<dbReference type="AlphaFoldDB" id="A0AAU7U9L5"/>
<dbReference type="Pfam" id="PF07690">
    <property type="entry name" value="MFS_1"/>
    <property type="match status" value="1"/>
</dbReference>
<reference evidence="7" key="1">
    <citation type="submission" date="2024-06" db="EMBL/GenBank/DDBJ databases">
        <title>Draft Genome Sequence of Deinococcus sonorensis Type Strain KR-87, a Biofilm Producing Representative of the Genus Deinococcus.</title>
        <authorList>
            <person name="Boren L.S."/>
            <person name="Grosso R.A."/>
            <person name="Hugenberg-Cox A.N."/>
            <person name="Hill J.T.E."/>
            <person name="Albert C.M."/>
            <person name="Tuohy J.M."/>
        </authorList>
    </citation>
    <scope>NUCLEOTIDE SEQUENCE</scope>
    <source>
        <strain evidence="7">KR-87</strain>
    </source>
</reference>
<feature type="transmembrane region" description="Helical" evidence="5">
    <location>
        <begin position="217"/>
        <end position="238"/>
    </location>
</feature>
<protein>
    <submittedName>
        <fullName evidence="7">MFS transporter</fullName>
    </submittedName>
</protein>
<dbReference type="RefSeq" id="WP_350242798.1">
    <property type="nucleotide sequence ID" value="NZ_CP158299.1"/>
</dbReference>
<evidence type="ECO:0000259" key="6">
    <source>
        <dbReference type="PROSITE" id="PS50850"/>
    </source>
</evidence>
<name>A0AAU7U9L5_9DEIO</name>
<accession>A0AAU7U9L5</accession>
<feature type="transmembrane region" description="Helical" evidence="5">
    <location>
        <begin position="21"/>
        <end position="41"/>
    </location>
</feature>
<feature type="transmembrane region" description="Helical" evidence="5">
    <location>
        <begin position="110"/>
        <end position="133"/>
    </location>
</feature>
<dbReference type="GO" id="GO:0016020">
    <property type="term" value="C:membrane"/>
    <property type="evidence" value="ECO:0007669"/>
    <property type="project" value="UniProtKB-SubCell"/>
</dbReference>
<feature type="transmembrane region" description="Helical" evidence="5">
    <location>
        <begin position="85"/>
        <end position="104"/>
    </location>
</feature>
<dbReference type="KEGG" id="dsc:ABOD76_15095"/>
<evidence type="ECO:0000256" key="1">
    <source>
        <dbReference type="ARBA" id="ARBA00004141"/>
    </source>
</evidence>
<feature type="transmembrane region" description="Helical" evidence="5">
    <location>
        <begin position="53"/>
        <end position="73"/>
    </location>
</feature>
<evidence type="ECO:0000256" key="3">
    <source>
        <dbReference type="ARBA" id="ARBA00022989"/>
    </source>
</evidence>
<feature type="transmembrane region" description="Helical" evidence="5">
    <location>
        <begin position="299"/>
        <end position="317"/>
    </location>
</feature>
<keyword evidence="3 5" id="KW-1133">Transmembrane helix</keyword>
<evidence type="ECO:0000256" key="4">
    <source>
        <dbReference type="ARBA" id="ARBA00023136"/>
    </source>
</evidence>
<keyword evidence="2 5" id="KW-0812">Transmembrane</keyword>
<evidence type="ECO:0000256" key="2">
    <source>
        <dbReference type="ARBA" id="ARBA00022692"/>
    </source>
</evidence>
<dbReference type="PROSITE" id="PS00216">
    <property type="entry name" value="SUGAR_TRANSPORT_1"/>
    <property type="match status" value="1"/>
</dbReference>
<dbReference type="InterPro" id="IPR020846">
    <property type="entry name" value="MFS_dom"/>
</dbReference>
<keyword evidence="4 5" id="KW-0472">Membrane</keyword>
<evidence type="ECO:0000256" key="5">
    <source>
        <dbReference type="SAM" id="Phobius"/>
    </source>
</evidence>
<feature type="transmembrane region" description="Helical" evidence="5">
    <location>
        <begin position="176"/>
        <end position="196"/>
    </location>
</feature>